<dbReference type="EMBL" id="QAOH01000001">
    <property type="protein sequence ID" value="PTQ76040.1"/>
    <property type="molecule type" value="Genomic_DNA"/>
</dbReference>
<sequence length="58" mass="6830">MDAFIKALQDWMANLMASIPAFDLSVFDMSESGERWVRSHSRWHGWPPSDFESNLHKY</sequence>
<organism evidence="1 2">
    <name type="scientific">Celeribacter persicus</name>
    <dbReference type="NCBI Taxonomy" id="1651082"/>
    <lineage>
        <taxon>Bacteria</taxon>
        <taxon>Pseudomonadati</taxon>
        <taxon>Pseudomonadota</taxon>
        <taxon>Alphaproteobacteria</taxon>
        <taxon>Rhodobacterales</taxon>
        <taxon>Roseobacteraceae</taxon>
        <taxon>Celeribacter</taxon>
    </lineage>
</organism>
<gene>
    <name evidence="1" type="ORF">C8N42_101586</name>
</gene>
<reference evidence="1 2" key="1">
    <citation type="submission" date="2018-04" db="EMBL/GenBank/DDBJ databases">
        <title>Genomic Encyclopedia of Archaeal and Bacterial Type Strains, Phase II (KMG-II): from individual species to whole genera.</title>
        <authorList>
            <person name="Goeker M."/>
        </authorList>
    </citation>
    <scope>NUCLEOTIDE SEQUENCE [LARGE SCALE GENOMIC DNA]</scope>
    <source>
        <strain evidence="1 2">DSM 100434</strain>
    </source>
</reference>
<keyword evidence="2" id="KW-1185">Reference proteome</keyword>
<evidence type="ECO:0000313" key="2">
    <source>
        <dbReference type="Proteomes" id="UP000244077"/>
    </source>
</evidence>
<protein>
    <submittedName>
        <fullName evidence="1">Uncharacterized protein</fullName>
    </submittedName>
</protein>
<dbReference type="AlphaFoldDB" id="A0A2T5HWS9"/>
<name>A0A2T5HWS9_9RHOB</name>
<accession>A0A2T5HWS9</accession>
<dbReference type="RefSeq" id="WP_170109168.1">
    <property type="nucleotide sequence ID" value="NZ_QAOH01000001.1"/>
</dbReference>
<comment type="caution">
    <text evidence="1">The sequence shown here is derived from an EMBL/GenBank/DDBJ whole genome shotgun (WGS) entry which is preliminary data.</text>
</comment>
<proteinExistence type="predicted"/>
<dbReference type="Proteomes" id="UP000244077">
    <property type="component" value="Unassembled WGS sequence"/>
</dbReference>
<evidence type="ECO:0000313" key="1">
    <source>
        <dbReference type="EMBL" id="PTQ76040.1"/>
    </source>
</evidence>